<dbReference type="PANTHER" id="PTHR24178">
    <property type="entry name" value="MOLTING PROTEIN MLT-4"/>
    <property type="match status" value="1"/>
</dbReference>
<reference evidence="5" key="1">
    <citation type="journal article" date="2020" name="BMC Genomics">
        <title>Correction to: Identification and distribution of gene clusters required for synthesis of sphingolipid metabolism inhibitors in diverse species of the filamentous fungus Fusarium.</title>
        <authorList>
            <person name="Kim H.S."/>
            <person name="Lohmar J.M."/>
            <person name="Busman M."/>
            <person name="Brown D.W."/>
            <person name="Naumann T.A."/>
            <person name="Divon H.H."/>
            <person name="Lysoe E."/>
            <person name="Uhlig S."/>
            <person name="Proctor R.H."/>
        </authorList>
    </citation>
    <scope>NUCLEOTIDE SEQUENCE</scope>
    <source>
        <strain evidence="5">NRRL 22465</strain>
    </source>
</reference>
<dbReference type="PROSITE" id="PS50088">
    <property type="entry name" value="ANK_REPEAT"/>
    <property type="match status" value="3"/>
</dbReference>
<organism evidence="5 6">
    <name type="scientific">Fusarium zealandicum</name>
    <dbReference type="NCBI Taxonomy" id="1053134"/>
    <lineage>
        <taxon>Eukaryota</taxon>
        <taxon>Fungi</taxon>
        <taxon>Dikarya</taxon>
        <taxon>Ascomycota</taxon>
        <taxon>Pezizomycotina</taxon>
        <taxon>Sordariomycetes</taxon>
        <taxon>Hypocreomycetidae</taxon>
        <taxon>Hypocreales</taxon>
        <taxon>Nectriaceae</taxon>
        <taxon>Fusarium</taxon>
        <taxon>Fusarium staphyleae species complex</taxon>
    </lineage>
</organism>
<reference evidence="5" key="2">
    <citation type="submission" date="2020-05" db="EMBL/GenBank/DDBJ databases">
        <authorList>
            <person name="Kim H.-S."/>
            <person name="Proctor R.H."/>
            <person name="Brown D.W."/>
        </authorList>
    </citation>
    <scope>NUCLEOTIDE SEQUENCE</scope>
    <source>
        <strain evidence="5">NRRL 22465</strain>
    </source>
</reference>
<gene>
    <name evidence="5" type="ORF">FZEAL_10039</name>
</gene>
<dbReference type="InterPro" id="IPR002110">
    <property type="entry name" value="Ankyrin_rpt"/>
</dbReference>
<feature type="region of interest" description="Disordered" evidence="4">
    <location>
        <begin position="163"/>
        <end position="203"/>
    </location>
</feature>
<protein>
    <recommendedName>
        <fullName evidence="7">Ankyrin repeat protein</fullName>
    </recommendedName>
</protein>
<dbReference type="SMART" id="SM00248">
    <property type="entry name" value="ANK"/>
    <property type="match status" value="6"/>
</dbReference>
<dbReference type="Pfam" id="PF12796">
    <property type="entry name" value="Ank_2"/>
    <property type="match status" value="1"/>
</dbReference>
<evidence type="ECO:0000256" key="2">
    <source>
        <dbReference type="ARBA" id="ARBA00023043"/>
    </source>
</evidence>
<dbReference type="EMBL" id="JABEYC010001025">
    <property type="protein sequence ID" value="KAF4970415.1"/>
    <property type="molecule type" value="Genomic_DNA"/>
</dbReference>
<keyword evidence="1" id="KW-0677">Repeat</keyword>
<dbReference type="SUPFAM" id="SSF48403">
    <property type="entry name" value="Ankyrin repeat"/>
    <property type="match status" value="1"/>
</dbReference>
<feature type="repeat" description="ANK" evidence="3">
    <location>
        <begin position="616"/>
        <end position="648"/>
    </location>
</feature>
<dbReference type="InterPro" id="IPR036770">
    <property type="entry name" value="Ankyrin_rpt-contain_sf"/>
</dbReference>
<accession>A0A8H4XDJ1</accession>
<evidence type="ECO:0008006" key="7">
    <source>
        <dbReference type="Google" id="ProtNLM"/>
    </source>
</evidence>
<dbReference type="PROSITE" id="PS50297">
    <property type="entry name" value="ANK_REP_REGION"/>
    <property type="match status" value="2"/>
</dbReference>
<dbReference type="AlphaFoldDB" id="A0A8H4XDJ1"/>
<proteinExistence type="predicted"/>
<feature type="compositionally biased region" description="Polar residues" evidence="4">
    <location>
        <begin position="184"/>
        <end position="199"/>
    </location>
</feature>
<comment type="caution">
    <text evidence="5">The sequence shown here is derived from an EMBL/GenBank/DDBJ whole genome shotgun (WGS) entry which is preliminary data.</text>
</comment>
<dbReference type="OrthoDB" id="7464126at2759"/>
<keyword evidence="6" id="KW-1185">Reference proteome</keyword>
<evidence type="ECO:0000313" key="6">
    <source>
        <dbReference type="Proteomes" id="UP000635477"/>
    </source>
</evidence>
<evidence type="ECO:0000313" key="5">
    <source>
        <dbReference type="EMBL" id="KAF4970415.1"/>
    </source>
</evidence>
<evidence type="ECO:0000256" key="1">
    <source>
        <dbReference type="ARBA" id="ARBA00022737"/>
    </source>
</evidence>
<dbReference type="Proteomes" id="UP000635477">
    <property type="component" value="Unassembled WGS sequence"/>
</dbReference>
<evidence type="ECO:0000256" key="3">
    <source>
        <dbReference type="PROSITE-ProRule" id="PRU00023"/>
    </source>
</evidence>
<sequence>MSGLEILGAVASSVALAQAVEGTLKALNILREIRNIQRQCDSLKHEILTIEGFIFTAKQHMGPPSYPNDTLETLDEHPLVSLTVQDLQGILKELSQIVGKYPDSRSWQGPRRLTKKIQWVFEARKIEELRAKAQTTKSDLHLAITFRVSSMVERIGIRQEVLGPEETETLDHCEETDQSDTDSDPSLGQSTPATSVSGDDTTEELQTKIQSLVIADRDGYDATSNPNESLVTVTTIQPLGSRACGFGCRCRCHWSRRQFNSSAWMRPLLGSWLVKYQTVDSSRKLQCSESGCIAEQNSGIELEYQLPTWLWGGMLSFQAYQGSQSGLSCSLRPVRFIHSDRAIWKWIQRPSVLREQLNAGLVCYPDDTDELGRSMMEVAVEHNSFESVAILLELWKNMLPQQGLPRRVAYQIAWAYIINPEQTVGEVDWLLRKTKSFVERGRFFHPFKDSRVVGRGELLQALREQPWAINELNGYGIAPIHDALESNDVEAVKQLIAAKADVNLRNWLGNTPLIVSATFQALEIMKVLLEQKECRRQIDLQSHGGRTALHWAVARPLPESVGMLFEAGANPEKRDTSGMAPLHCFSLSGISDQELAHEIVRFFSDKKADLDARDNYGFTPAFYAVKLNNVVALRALVEAGASLTTVSNYAENILHIAALKADVATLGYLAEQDLSGVDPKLLNDGRLTSLGELAWCLEVDDWELIGIAHQPDVAEQEAFMKLFFDQLERDLRGHVVTLKSLLEAAERRDEAESRQHLALLIRRSDASRRYGYLSWFRGIDSYVKGESWDLVIDSIQGEVDETNEDLRRICIAKIAPLDDPEVRRCFGLDNFLAIP</sequence>
<name>A0A8H4XDJ1_9HYPO</name>
<keyword evidence="2 3" id="KW-0040">ANK repeat</keyword>
<dbReference type="PANTHER" id="PTHR24178:SF41">
    <property type="entry name" value="ANKYRIN-2 ISOFORM X1"/>
    <property type="match status" value="1"/>
</dbReference>
<feature type="repeat" description="ANK" evidence="3">
    <location>
        <begin position="544"/>
        <end position="576"/>
    </location>
</feature>
<feature type="repeat" description="ANK" evidence="3">
    <location>
        <begin position="475"/>
        <end position="507"/>
    </location>
</feature>
<evidence type="ECO:0000256" key="4">
    <source>
        <dbReference type="SAM" id="MobiDB-lite"/>
    </source>
</evidence>
<dbReference type="Gene3D" id="1.25.40.20">
    <property type="entry name" value="Ankyrin repeat-containing domain"/>
    <property type="match status" value="3"/>
</dbReference>